<name>A0A512J906_9HYPH</name>
<reference evidence="5" key="2">
    <citation type="journal article" date="2019" name="Int. J. Syst. Evol. Microbiol.">
        <title>The Global Catalogue of Microorganisms (GCM) 10K type strain sequencing project: providing services to taxonomists for standard genome sequencing and annotation.</title>
        <authorList>
            <consortium name="The Broad Institute Genomics Platform"/>
            <consortium name="The Broad Institute Genome Sequencing Center for Infectious Disease"/>
            <person name="Wu L."/>
            <person name="Ma J."/>
        </authorList>
    </citation>
    <scope>NUCLEOTIDE SEQUENCE [LARGE SCALE GENOMIC DNA]</scope>
    <source>
        <strain evidence="5">NBRC 107715</strain>
    </source>
</reference>
<dbReference type="AlphaFoldDB" id="A0A512J906"/>
<dbReference type="EMBL" id="BSPK01000072">
    <property type="protein sequence ID" value="GLS65472.1"/>
    <property type="molecule type" value="Genomic_DNA"/>
</dbReference>
<feature type="domain" description="HNH nuclease" evidence="1">
    <location>
        <begin position="38"/>
        <end position="91"/>
    </location>
</feature>
<dbReference type="Gene3D" id="1.10.30.50">
    <property type="match status" value="1"/>
</dbReference>
<comment type="caution">
    <text evidence="2">The sequence shown here is derived from an EMBL/GenBank/DDBJ whole genome shotgun (WGS) entry which is preliminary data.</text>
</comment>
<evidence type="ECO:0000313" key="3">
    <source>
        <dbReference type="EMBL" id="GLS65472.1"/>
    </source>
</evidence>
<dbReference type="OrthoDB" id="7220022at2"/>
<dbReference type="Pfam" id="PF01844">
    <property type="entry name" value="HNH"/>
    <property type="match status" value="1"/>
</dbReference>
<reference evidence="3" key="1">
    <citation type="journal article" date="2014" name="Int. J. Syst. Evol. Microbiol.">
        <title>Complete genome of a new Firmicutes species belonging to the dominant human colonic microbiota ('Ruminococcus bicirculans') reveals two chromosomes and a selective capacity to utilize plant glucans.</title>
        <authorList>
            <consortium name="NISC Comparative Sequencing Program"/>
            <person name="Wegmann U."/>
            <person name="Louis P."/>
            <person name="Goesmann A."/>
            <person name="Henrissat B."/>
            <person name="Duncan S.H."/>
            <person name="Flint H.J."/>
        </authorList>
    </citation>
    <scope>NUCLEOTIDE SEQUENCE</scope>
    <source>
        <strain evidence="3">NBRC 107715</strain>
    </source>
</reference>
<accession>A0A512J906</accession>
<dbReference type="RefSeq" id="WP_147027971.1">
    <property type="nucleotide sequence ID" value="NZ_BJZU01000104.1"/>
</dbReference>
<dbReference type="SMART" id="SM00507">
    <property type="entry name" value="HNHc"/>
    <property type="match status" value="1"/>
</dbReference>
<organism evidence="2 4">
    <name type="scientific">Methylobacterium oxalidis</name>
    <dbReference type="NCBI Taxonomy" id="944322"/>
    <lineage>
        <taxon>Bacteria</taxon>
        <taxon>Pseudomonadati</taxon>
        <taxon>Pseudomonadota</taxon>
        <taxon>Alphaproteobacteria</taxon>
        <taxon>Hyphomicrobiales</taxon>
        <taxon>Methylobacteriaceae</taxon>
        <taxon>Methylobacterium</taxon>
    </lineage>
</organism>
<dbReference type="InterPro" id="IPR003615">
    <property type="entry name" value="HNH_nuc"/>
</dbReference>
<dbReference type="Proteomes" id="UP001156856">
    <property type="component" value="Unassembled WGS sequence"/>
</dbReference>
<evidence type="ECO:0000313" key="5">
    <source>
        <dbReference type="Proteomes" id="UP001156856"/>
    </source>
</evidence>
<dbReference type="EMBL" id="BJZU01000104">
    <property type="protein sequence ID" value="GEP06432.1"/>
    <property type="molecule type" value="Genomic_DNA"/>
</dbReference>
<keyword evidence="5" id="KW-1185">Reference proteome</keyword>
<reference evidence="2 4" key="3">
    <citation type="submission" date="2019-07" db="EMBL/GenBank/DDBJ databases">
        <title>Whole genome shotgun sequence of Methylobacterium oxalidis NBRC 107715.</title>
        <authorList>
            <person name="Hosoyama A."/>
            <person name="Uohara A."/>
            <person name="Ohji S."/>
            <person name="Ichikawa N."/>
        </authorList>
    </citation>
    <scope>NUCLEOTIDE SEQUENCE [LARGE SCALE GENOMIC DNA]</scope>
    <source>
        <strain evidence="2 4">NBRC 107715</strain>
    </source>
</reference>
<dbReference type="Proteomes" id="UP000321960">
    <property type="component" value="Unassembled WGS sequence"/>
</dbReference>
<reference evidence="3" key="4">
    <citation type="submission" date="2023-01" db="EMBL/GenBank/DDBJ databases">
        <title>Draft genome sequence of Methylobacterium oxalidis strain NBRC 107715.</title>
        <authorList>
            <person name="Sun Q."/>
            <person name="Mori K."/>
        </authorList>
    </citation>
    <scope>NUCLEOTIDE SEQUENCE</scope>
    <source>
        <strain evidence="3">NBRC 107715</strain>
    </source>
</reference>
<protein>
    <recommendedName>
        <fullName evidence="1">HNH nuclease domain-containing protein</fullName>
    </recommendedName>
</protein>
<proteinExistence type="predicted"/>
<dbReference type="GO" id="GO:0003676">
    <property type="term" value="F:nucleic acid binding"/>
    <property type="evidence" value="ECO:0007669"/>
    <property type="project" value="InterPro"/>
</dbReference>
<dbReference type="InterPro" id="IPR002711">
    <property type="entry name" value="HNH"/>
</dbReference>
<evidence type="ECO:0000313" key="2">
    <source>
        <dbReference type="EMBL" id="GEP06432.1"/>
    </source>
</evidence>
<dbReference type="CDD" id="cd00085">
    <property type="entry name" value="HNHc"/>
    <property type="match status" value="1"/>
</dbReference>
<gene>
    <name evidence="3" type="ORF">GCM10007888_38540</name>
    <name evidence="2" type="ORF">MOX02_44700</name>
</gene>
<evidence type="ECO:0000313" key="4">
    <source>
        <dbReference type="Proteomes" id="UP000321960"/>
    </source>
</evidence>
<dbReference type="GO" id="GO:0004519">
    <property type="term" value="F:endonuclease activity"/>
    <property type="evidence" value="ECO:0007669"/>
    <property type="project" value="InterPro"/>
</dbReference>
<evidence type="ECO:0000259" key="1">
    <source>
        <dbReference type="SMART" id="SM00507"/>
    </source>
</evidence>
<sequence>MGRLITLALRLKALDTRTAKPAPKTAESFYTSVAWTTLRDEVIRERGRRCEAPGCGRTGGRVFVDHIVERRDGGAPLDKANMQVLCGACHTRKTAAARARRLGLL</sequence>
<dbReference type="GO" id="GO:0008270">
    <property type="term" value="F:zinc ion binding"/>
    <property type="evidence" value="ECO:0007669"/>
    <property type="project" value="InterPro"/>
</dbReference>